<evidence type="ECO:0000313" key="8">
    <source>
        <dbReference type="Proteomes" id="UP001460679"/>
    </source>
</evidence>
<dbReference type="SUPFAM" id="SSF53187">
    <property type="entry name" value="Zn-dependent exopeptidases"/>
    <property type="match status" value="1"/>
</dbReference>
<reference evidence="7" key="1">
    <citation type="submission" date="2024-03" db="EMBL/GenBank/DDBJ databases">
        <title>Complete genome sequence of Mycoplasma gypis type strain B1/T1.</title>
        <authorList>
            <person name="Spergser J."/>
        </authorList>
    </citation>
    <scope>NUCLEOTIDE SEQUENCE [LARGE SCALE GENOMIC DNA]</scope>
    <source>
        <strain evidence="7">B1/T1</strain>
    </source>
</reference>
<accession>A0ABZ2RSQ6</accession>
<dbReference type="Pfam" id="PF05343">
    <property type="entry name" value="Peptidase_M42"/>
    <property type="match status" value="1"/>
</dbReference>
<evidence type="ECO:0000256" key="6">
    <source>
        <dbReference type="PIRNR" id="PIRNR001123"/>
    </source>
</evidence>
<evidence type="ECO:0000256" key="5">
    <source>
        <dbReference type="ARBA" id="ARBA00022801"/>
    </source>
</evidence>
<keyword evidence="5" id="KW-0378">Hydrolase</keyword>
<gene>
    <name evidence="7" type="ORF">WG616_02215</name>
</gene>
<evidence type="ECO:0000256" key="3">
    <source>
        <dbReference type="ARBA" id="ARBA00022670"/>
    </source>
</evidence>
<evidence type="ECO:0000313" key="7">
    <source>
        <dbReference type="EMBL" id="WXL28164.1"/>
    </source>
</evidence>
<dbReference type="PANTHER" id="PTHR32481:SF0">
    <property type="entry name" value="AMINOPEPTIDASE YPDE-RELATED"/>
    <property type="match status" value="1"/>
</dbReference>
<organism evidence="7 8">
    <name type="scientific">[Mycoplasma] gypis</name>
    <dbReference type="NCBI Taxonomy" id="92404"/>
    <lineage>
        <taxon>Bacteria</taxon>
        <taxon>Bacillati</taxon>
        <taxon>Mycoplasmatota</taxon>
        <taxon>Mycoplasmoidales</taxon>
        <taxon>Metamycoplasmataceae</taxon>
        <taxon>Metamycoplasma</taxon>
    </lineage>
</organism>
<sequence length="362" mass="39286">MTKEEFKKLLISYMEINAMSRYEEPVVNQLKNNLKNSNFSFSRDGLGSLIMFKKSSKPNAPKIMISAHMDEVGYIVRIIDKSGQLLLAPIGGIWPSVAIGTKATLVINKDNKSFTGVFGHTSIHVMTNDQVKNAMTNNQIFADFGFISEQDAHDNGVEVGDRVYMSGETINFANPDLIGGKAMDNRAGVTTLEYIAHAVNDIDLDCDLYLVGSVQEEVGTRGAKASVSLIEPNVAIALDTTTAHDTYGIIPGNTKLSAGAALRVYDRGTMMDPGLVEWLAQLSRDKNIKAYKFVAAGGGTDAAELQFGKGGVATITISLPQRYLHSPIGVCDINDLMAAGDLITEFLKELSAQSYQEKLAYK</sequence>
<evidence type="ECO:0000256" key="2">
    <source>
        <dbReference type="ARBA" id="ARBA00022438"/>
    </source>
</evidence>
<comment type="similarity">
    <text evidence="1 6">Belongs to the peptidase M42 family.</text>
</comment>
<dbReference type="SUPFAM" id="SSF101821">
    <property type="entry name" value="Aminopeptidase/glucanase lid domain"/>
    <property type="match status" value="1"/>
</dbReference>
<keyword evidence="2" id="KW-0031">Aminopeptidase</keyword>
<dbReference type="Proteomes" id="UP001460679">
    <property type="component" value="Chromosome"/>
</dbReference>
<proteinExistence type="inferred from homology"/>
<keyword evidence="4" id="KW-0479">Metal-binding</keyword>
<dbReference type="InterPro" id="IPR051464">
    <property type="entry name" value="Peptidase_M42_aminopept"/>
</dbReference>
<dbReference type="RefSeq" id="WP_205498346.1">
    <property type="nucleotide sequence ID" value="NZ_CP148066.1"/>
</dbReference>
<protein>
    <submittedName>
        <fullName evidence="7">M42 family metallopeptidase</fullName>
    </submittedName>
</protein>
<dbReference type="Gene3D" id="2.40.30.40">
    <property type="entry name" value="Peptidase M42, domain 2"/>
    <property type="match status" value="1"/>
</dbReference>
<dbReference type="InterPro" id="IPR008007">
    <property type="entry name" value="Peptidase_M42"/>
</dbReference>
<keyword evidence="3" id="KW-0645">Protease</keyword>
<evidence type="ECO:0000256" key="1">
    <source>
        <dbReference type="ARBA" id="ARBA00006272"/>
    </source>
</evidence>
<dbReference type="InterPro" id="IPR023367">
    <property type="entry name" value="Peptidase_M42_dom2"/>
</dbReference>
<name>A0ABZ2RSQ6_9BACT</name>
<evidence type="ECO:0000256" key="4">
    <source>
        <dbReference type="ARBA" id="ARBA00022723"/>
    </source>
</evidence>
<dbReference type="PANTHER" id="PTHR32481">
    <property type="entry name" value="AMINOPEPTIDASE"/>
    <property type="match status" value="1"/>
</dbReference>
<keyword evidence="8" id="KW-1185">Reference proteome</keyword>
<dbReference type="Gene3D" id="3.40.630.10">
    <property type="entry name" value="Zn peptidases"/>
    <property type="match status" value="1"/>
</dbReference>
<dbReference type="EMBL" id="CP148066">
    <property type="protein sequence ID" value="WXL28164.1"/>
    <property type="molecule type" value="Genomic_DNA"/>
</dbReference>
<dbReference type="PIRSF" id="PIRSF001123">
    <property type="entry name" value="PepA_GA"/>
    <property type="match status" value="1"/>
</dbReference>